<evidence type="ECO:0000313" key="1">
    <source>
        <dbReference type="EMBL" id="KAK4340926.1"/>
    </source>
</evidence>
<reference evidence="1" key="1">
    <citation type="submission" date="2023-12" db="EMBL/GenBank/DDBJ databases">
        <title>Genome assembly of Anisodus tanguticus.</title>
        <authorList>
            <person name="Wang Y.-J."/>
        </authorList>
    </citation>
    <scope>NUCLEOTIDE SEQUENCE</scope>
    <source>
        <strain evidence="1">KB-2021</strain>
        <tissue evidence="1">Leaf</tissue>
    </source>
</reference>
<dbReference type="InterPro" id="IPR036691">
    <property type="entry name" value="Endo/exonu/phosph_ase_sf"/>
</dbReference>
<keyword evidence="2" id="KW-1185">Reference proteome</keyword>
<dbReference type="Gene3D" id="3.60.10.10">
    <property type="entry name" value="Endonuclease/exonuclease/phosphatase"/>
    <property type="match status" value="1"/>
</dbReference>
<dbReference type="PANTHER" id="PTHR35218:SF7">
    <property type="entry name" value="ENDONUCLEASE_EXONUCLEASE_PHOSPHATASE"/>
    <property type="match status" value="1"/>
</dbReference>
<organism evidence="1 2">
    <name type="scientific">Anisodus tanguticus</name>
    <dbReference type="NCBI Taxonomy" id="243964"/>
    <lineage>
        <taxon>Eukaryota</taxon>
        <taxon>Viridiplantae</taxon>
        <taxon>Streptophyta</taxon>
        <taxon>Embryophyta</taxon>
        <taxon>Tracheophyta</taxon>
        <taxon>Spermatophyta</taxon>
        <taxon>Magnoliopsida</taxon>
        <taxon>eudicotyledons</taxon>
        <taxon>Gunneridae</taxon>
        <taxon>Pentapetalae</taxon>
        <taxon>asterids</taxon>
        <taxon>lamiids</taxon>
        <taxon>Solanales</taxon>
        <taxon>Solanaceae</taxon>
        <taxon>Solanoideae</taxon>
        <taxon>Hyoscyameae</taxon>
        <taxon>Anisodus</taxon>
    </lineage>
</organism>
<comment type="caution">
    <text evidence="1">The sequence shown here is derived from an EMBL/GenBank/DDBJ whole genome shotgun (WGS) entry which is preliminary data.</text>
</comment>
<dbReference type="Proteomes" id="UP001291623">
    <property type="component" value="Unassembled WGS sequence"/>
</dbReference>
<dbReference type="AlphaFoldDB" id="A0AAE1QWY3"/>
<protein>
    <recommendedName>
        <fullName evidence="3">Endonuclease/exonuclease/phosphatase domain-containing protein</fullName>
    </recommendedName>
</protein>
<sequence length="185" mass="21267">MEPLPSLPKNLDVENVKQVVSKLILEEPLSHLNQKEWTFSISPQNGGVKSSEHVLQNVTLKDSLSMTLEENGERRYFIIIPSKTLRVVINVRVYPFTLIYMYTILIIPTLKEEDIPMGKGPSHTLLTHLEMSLKQDARSTMPVDSRMKVLLWNCRGCNNPDFKRIFKSIVEWNNPSIICLTETIM</sequence>
<accession>A0AAE1QWY3</accession>
<gene>
    <name evidence="1" type="ORF">RND71_039427</name>
</gene>
<name>A0AAE1QWY3_9SOLA</name>
<dbReference type="EMBL" id="JAVYJV010000022">
    <property type="protein sequence ID" value="KAK4340926.1"/>
    <property type="molecule type" value="Genomic_DNA"/>
</dbReference>
<evidence type="ECO:0008006" key="3">
    <source>
        <dbReference type="Google" id="ProtNLM"/>
    </source>
</evidence>
<dbReference type="SUPFAM" id="SSF56219">
    <property type="entry name" value="DNase I-like"/>
    <property type="match status" value="1"/>
</dbReference>
<dbReference type="PANTHER" id="PTHR35218">
    <property type="entry name" value="RNASE H DOMAIN-CONTAINING PROTEIN"/>
    <property type="match status" value="1"/>
</dbReference>
<evidence type="ECO:0000313" key="2">
    <source>
        <dbReference type="Proteomes" id="UP001291623"/>
    </source>
</evidence>
<proteinExistence type="predicted"/>